<sequence>MLLGLAGLILEATLLPALKMAGVKADLLTVFLAIFAFLKGAPRGAALGFIYGLLEDLYLAKFLGLNALTRMVSGYLMGLSKDWLNQDNLLGPAILAFLATIGQGFLFLLVGHLAGFKYPWLAGLLNVVLPMAVYNGSLALLGYSFYQGGAAWGTRKRKIGS</sequence>
<keyword evidence="7 8" id="KW-0472">Membrane</keyword>
<dbReference type="NCBIfam" id="TIGR03426">
    <property type="entry name" value="shape_MreD"/>
    <property type="match status" value="1"/>
</dbReference>
<dbReference type="GO" id="GO:0005886">
    <property type="term" value="C:plasma membrane"/>
    <property type="evidence" value="ECO:0007669"/>
    <property type="project" value="UniProtKB-SubCell"/>
</dbReference>
<name>A0A151AVZ1_9FIRM</name>
<dbReference type="Pfam" id="PF04093">
    <property type="entry name" value="MreD"/>
    <property type="match status" value="1"/>
</dbReference>
<comment type="similarity">
    <text evidence="2">Belongs to the MreD family.</text>
</comment>
<keyword evidence="3" id="KW-1003">Cell membrane</keyword>
<keyword evidence="6 8" id="KW-1133">Transmembrane helix</keyword>
<comment type="caution">
    <text evidence="9">The sequence shown here is derived from an EMBL/GenBank/DDBJ whole genome shotgun (WGS) entry which is preliminary data.</text>
</comment>
<reference evidence="9 10" key="1">
    <citation type="submission" date="2016-02" db="EMBL/GenBank/DDBJ databases">
        <title>Genome sequence of Moorella mulderi DSM 14980.</title>
        <authorList>
            <person name="Poehlein A."/>
            <person name="Daniel R."/>
        </authorList>
    </citation>
    <scope>NUCLEOTIDE SEQUENCE [LARGE SCALE GENOMIC DNA]</scope>
    <source>
        <strain evidence="9 10">DSM 14980</strain>
    </source>
</reference>
<keyword evidence="5" id="KW-0133">Cell shape</keyword>
<dbReference type="InterPro" id="IPR007227">
    <property type="entry name" value="Cell_shape_determining_MreD"/>
</dbReference>
<evidence type="ECO:0000256" key="2">
    <source>
        <dbReference type="ARBA" id="ARBA00007776"/>
    </source>
</evidence>
<feature type="transmembrane region" description="Helical" evidence="8">
    <location>
        <begin position="27"/>
        <end position="51"/>
    </location>
</feature>
<dbReference type="GO" id="GO:0008360">
    <property type="term" value="P:regulation of cell shape"/>
    <property type="evidence" value="ECO:0007669"/>
    <property type="project" value="UniProtKB-KW"/>
</dbReference>
<gene>
    <name evidence="9" type="ORF">MOMUL_19770</name>
</gene>
<organism evidence="9 10">
    <name type="scientific">Moorella mulderi DSM 14980</name>
    <dbReference type="NCBI Taxonomy" id="1122241"/>
    <lineage>
        <taxon>Bacteria</taxon>
        <taxon>Bacillati</taxon>
        <taxon>Bacillota</taxon>
        <taxon>Clostridia</taxon>
        <taxon>Neomoorellales</taxon>
        <taxon>Neomoorellaceae</taxon>
        <taxon>Neomoorella</taxon>
    </lineage>
</organism>
<keyword evidence="10" id="KW-1185">Reference proteome</keyword>
<evidence type="ECO:0000256" key="8">
    <source>
        <dbReference type="SAM" id="Phobius"/>
    </source>
</evidence>
<dbReference type="AlphaFoldDB" id="A0A151AVZ1"/>
<evidence type="ECO:0000313" key="10">
    <source>
        <dbReference type="Proteomes" id="UP000075670"/>
    </source>
</evidence>
<feature type="transmembrane region" description="Helical" evidence="8">
    <location>
        <begin position="123"/>
        <end position="146"/>
    </location>
</feature>
<accession>A0A151AVZ1</accession>
<protein>
    <submittedName>
        <fullName evidence="9">Rod shape-determining protein MreD</fullName>
    </submittedName>
</protein>
<comment type="subcellular location">
    <subcellularLocation>
        <location evidence="1">Cell membrane</location>
        <topology evidence="1">Multi-pass membrane protein</topology>
    </subcellularLocation>
</comment>
<evidence type="ECO:0000313" key="9">
    <source>
        <dbReference type="EMBL" id="KYH31834.1"/>
    </source>
</evidence>
<evidence type="ECO:0000256" key="4">
    <source>
        <dbReference type="ARBA" id="ARBA00022692"/>
    </source>
</evidence>
<evidence type="ECO:0000256" key="5">
    <source>
        <dbReference type="ARBA" id="ARBA00022960"/>
    </source>
</evidence>
<evidence type="ECO:0000256" key="6">
    <source>
        <dbReference type="ARBA" id="ARBA00022989"/>
    </source>
</evidence>
<feature type="transmembrane region" description="Helical" evidence="8">
    <location>
        <begin position="89"/>
        <end position="111"/>
    </location>
</feature>
<proteinExistence type="inferred from homology"/>
<feature type="transmembrane region" description="Helical" evidence="8">
    <location>
        <begin position="58"/>
        <end position="77"/>
    </location>
</feature>
<dbReference type="Proteomes" id="UP000075670">
    <property type="component" value="Unassembled WGS sequence"/>
</dbReference>
<dbReference type="EMBL" id="LTBC01000007">
    <property type="protein sequence ID" value="KYH31834.1"/>
    <property type="molecule type" value="Genomic_DNA"/>
</dbReference>
<evidence type="ECO:0000256" key="3">
    <source>
        <dbReference type="ARBA" id="ARBA00022475"/>
    </source>
</evidence>
<keyword evidence="4 8" id="KW-0812">Transmembrane</keyword>
<evidence type="ECO:0000256" key="1">
    <source>
        <dbReference type="ARBA" id="ARBA00004651"/>
    </source>
</evidence>
<evidence type="ECO:0000256" key="7">
    <source>
        <dbReference type="ARBA" id="ARBA00023136"/>
    </source>
</evidence>